<dbReference type="EMBL" id="SFBF01000129">
    <property type="protein sequence ID" value="TRU49815.1"/>
    <property type="molecule type" value="Genomic_DNA"/>
</dbReference>
<reference evidence="2 3" key="1">
    <citation type="submission" date="2019-01" db="EMBL/GenBank/DDBJ databases">
        <title>Coherence of Microcystis species and biogeography revealed through population genomics.</title>
        <authorList>
            <person name="Perez-Carrascal O.M."/>
            <person name="Terrat Y."/>
            <person name="Giani A."/>
            <person name="Fortin N."/>
            <person name="Tromas N."/>
            <person name="Shapiro B.J."/>
        </authorList>
    </citation>
    <scope>NUCLEOTIDE SEQUENCE [LARGE SCALE GENOMIC DNA]</scope>
    <source>
        <strain evidence="2">Ma_QC_Ca_00000000_S207</strain>
    </source>
</reference>
<dbReference type="AlphaFoldDB" id="A0A552FSV4"/>
<keyword evidence="1" id="KW-1133">Transmembrane helix</keyword>
<dbReference type="Proteomes" id="UP000320293">
    <property type="component" value="Unassembled WGS sequence"/>
</dbReference>
<feature type="transmembrane region" description="Helical" evidence="1">
    <location>
        <begin position="22"/>
        <end position="39"/>
    </location>
</feature>
<gene>
    <name evidence="2" type="ORF">EWV91_07020</name>
</gene>
<evidence type="ECO:0000313" key="3">
    <source>
        <dbReference type="Proteomes" id="UP000320293"/>
    </source>
</evidence>
<keyword evidence="1" id="KW-0812">Transmembrane</keyword>
<evidence type="ECO:0000256" key="1">
    <source>
        <dbReference type="SAM" id="Phobius"/>
    </source>
</evidence>
<sequence length="230" mass="25922">MNTGIIERQQVPESSLSTQEKILWWSLAVAGVGGVIYFGRKWVLSMRSDNEEKKSLDDGSSAAFAKRIKMAFDNDGWWGTNLTELRQALRQIPSKEVFRSTLDSYQTLFNQSMLRDMTEELSSSEYNEMMQIVAGKPDKLVKGAKAPVNTVSLAKRLKAAFDKTYGFIPGTDTEAIKAVFSEIPTQTIYIQVGVSFFKEYGKHLADELKKELGSNGYYNMMKIITSKPKK</sequence>
<accession>A0A552FSV4</accession>
<comment type="caution">
    <text evidence="2">The sequence shown here is derived from an EMBL/GenBank/DDBJ whole genome shotgun (WGS) entry which is preliminary data.</text>
</comment>
<proteinExistence type="predicted"/>
<name>A0A552FSV4_MICAE</name>
<evidence type="ECO:0000313" key="2">
    <source>
        <dbReference type="EMBL" id="TRU49815.1"/>
    </source>
</evidence>
<keyword evidence="1" id="KW-0472">Membrane</keyword>
<organism evidence="2 3">
    <name type="scientific">Microcystis aeruginosa Ma_QC_Ca_00000000_S207</name>
    <dbReference type="NCBI Taxonomy" id="2486251"/>
    <lineage>
        <taxon>Bacteria</taxon>
        <taxon>Bacillati</taxon>
        <taxon>Cyanobacteriota</taxon>
        <taxon>Cyanophyceae</taxon>
        <taxon>Oscillatoriophycideae</taxon>
        <taxon>Chroococcales</taxon>
        <taxon>Microcystaceae</taxon>
        <taxon>Microcystis</taxon>
    </lineage>
</organism>
<protein>
    <submittedName>
        <fullName evidence="2">Uncharacterized protein</fullName>
    </submittedName>
</protein>